<dbReference type="Proteomes" id="UP000238701">
    <property type="component" value="Unassembled WGS sequence"/>
</dbReference>
<feature type="compositionally biased region" description="Low complexity" evidence="1">
    <location>
        <begin position="1"/>
        <end position="18"/>
    </location>
</feature>
<dbReference type="Gene3D" id="2.60.40.1190">
    <property type="match status" value="1"/>
</dbReference>
<proteinExistence type="predicted"/>
<evidence type="ECO:0000259" key="2">
    <source>
        <dbReference type="Pfam" id="PF19313"/>
    </source>
</evidence>
<feature type="region of interest" description="Disordered" evidence="1">
    <location>
        <begin position="1"/>
        <end position="30"/>
    </location>
</feature>
<sequence>MLAGLGAAAWAAPSSPGSHAGGRQTGTAEGLRTAEAVRVDQAPKLDGTLDDPLWQQASPLDNFLQREPYEGTPPTERTEVRILYTKRDVYFGIRCFDSAPQSIVATELRRDVSQGLDDSFEIIIDSAHDRRNAYVFQINPLGTQRDALITEEQLADFGDGDPGWDGVWTSEARITPEGWTATVGIPFSTLNFMQSDDVVWGINFKRFIRRKNEEDLWSAWRRVDGATRISRAGELHGISGIDSGRLFIVKPYGLTGFSHFPPSVAGTGYTPGTSALYTGGLDVKLGLRSNLVANFTANTDFADSDVDMQTFNLTPYKLFYPEKRQFFLENAGVFSFPLGGEQDSLFFSREIGIDPNTGEEVPVNGGAKVTGAIGKFELGVMDVDTRHSGPNPFANYAVLRVKRALWGGSYFGVMGIDKRSGNPSDPFNQTEGADTRLVFFRDLTVTAFAAESRSPGISSGQTDWGGSFHYRSNWLDLMGDHRRIGPNFNPEVGFLERQDCICDFLDADFKARPSIEGVRELNFEGSLFHAPDTQHVLQSQEWQSTFRMEMNNGSFTDDDIVDVNAQLLTSPFNLYKNVSIPVGEYTWTRHQLSYGSPRDQRLTFSAFERFGGYYNGRLNEARARATYRASEKLSFSLGQQWNRFRLGATTDPTGTTILPASAGDFSVVVGSFQTNYSFSRFLTLSGLVQMDTANDQAVSANIRLRWNYRPDSDLYVIYTAGQRFASLTAANPPQYYENRFVIKFTYSWQP</sequence>
<dbReference type="AlphaFoldDB" id="A0A2U3JW43"/>
<dbReference type="Pfam" id="PF19313">
    <property type="entry name" value="DUF5916"/>
    <property type="match status" value="1"/>
</dbReference>
<accession>A0A2U3JW43</accession>
<dbReference type="InterPro" id="IPR045670">
    <property type="entry name" value="DUF5916"/>
</dbReference>
<gene>
    <name evidence="3" type="ORF">SBA1_100092</name>
</gene>
<name>A0A2U3JW43_9BACT</name>
<reference evidence="4" key="1">
    <citation type="submission" date="2018-02" db="EMBL/GenBank/DDBJ databases">
        <authorList>
            <person name="Hausmann B."/>
        </authorList>
    </citation>
    <scope>NUCLEOTIDE SEQUENCE [LARGE SCALE GENOMIC DNA]</scope>
    <source>
        <strain evidence="4">Peat soil MAG SbA1</strain>
    </source>
</reference>
<feature type="domain" description="DUF5916" evidence="2">
    <location>
        <begin position="271"/>
        <end position="360"/>
    </location>
</feature>
<protein>
    <recommendedName>
        <fullName evidence="2">DUF5916 domain-containing protein</fullName>
    </recommendedName>
</protein>
<dbReference type="CDD" id="cd09618">
    <property type="entry name" value="CBM9_like_2"/>
    <property type="match status" value="1"/>
</dbReference>
<evidence type="ECO:0000313" key="4">
    <source>
        <dbReference type="Proteomes" id="UP000238701"/>
    </source>
</evidence>
<evidence type="ECO:0000313" key="3">
    <source>
        <dbReference type="EMBL" id="SPF31643.1"/>
    </source>
</evidence>
<dbReference type="EMBL" id="OMOD01000002">
    <property type="protein sequence ID" value="SPF31643.1"/>
    <property type="molecule type" value="Genomic_DNA"/>
</dbReference>
<dbReference type="SUPFAM" id="SSF49344">
    <property type="entry name" value="CBD9-like"/>
    <property type="match status" value="1"/>
</dbReference>
<organism evidence="3 4">
    <name type="scientific">Candidatus Sulfotelmatobacter kueseliae</name>
    <dbReference type="NCBI Taxonomy" id="2042962"/>
    <lineage>
        <taxon>Bacteria</taxon>
        <taxon>Pseudomonadati</taxon>
        <taxon>Acidobacteriota</taxon>
        <taxon>Terriglobia</taxon>
        <taxon>Terriglobales</taxon>
        <taxon>Candidatus Korobacteraceae</taxon>
        <taxon>Candidatus Sulfotelmatobacter</taxon>
    </lineage>
</organism>
<evidence type="ECO:0000256" key="1">
    <source>
        <dbReference type="SAM" id="MobiDB-lite"/>
    </source>
</evidence>